<reference evidence="1" key="1">
    <citation type="submission" date="2014-12" db="EMBL/GenBank/DDBJ databases">
        <title>Insight into the proteome of Arion vulgaris.</title>
        <authorList>
            <person name="Aradska J."/>
            <person name="Bulat T."/>
            <person name="Smidak R."/>
            <person name="Sarate P."/>
            <person name="Gangsoo J."/>
            <person name="Sialana F."/>
            <person name="Bilban M."/>
            <person name="Lubec G."/>
        </authorList>
    </citation>
    <scope>NUCLEOTIDE SEQUENCE</scope>
    <source>
        <tissue evidence="1">Skin</tissue>
    </source>
</reference>
<dbReference type="GO" id="GO:0033596">
    <property type="term" value="C:TSC1-TSC2 complex"/>
    <property type="evidence" value="ECO:0007669"/>
    <property type="project" value="TreeGrafter"/>
</dbReference>
<sequence length="87" mass="10023">VILLPSVPVGMGPHLQKIFDLFRRLSIFCIKKPANTPEVFVLHLQVALYSLFQRLYGMYPCSFVAFISKFCSSKENIHVYEEILKVC</sequence>
<dbReference type="PANTHER" id="PTHR15154:SF2">
    <property type="entry name" value="HAMARTIN"/>
    <property type="match status" value="1"/>
</dbReference>
<protein>
    <submittedName>
        <fullName evidence="1">Uncharacterized protein</fullName>
    </submittedName>
</protein>
<dbReference type="EMBL" id="HACG01000924">
    <property type="protein sequence ID" value="CEK47789.1"/>
    <property type="molecule type" value="Transcribed_RNA"/>
</dbReference>
<evidence type="ECO:0000313" key="1">
    <source>
        <dbReference type="EMBL" id="CEK47789.1"/>
    </source>
</evidence>
<dbReference type="AlphaFoldDB" id="A0A0B6XV52"/>
<organism evidence="1">
    <name type="scientific">Arion vulgaris</name>
    <dbReference type="NCBI Taxonomy" id="1028688"/>
    <lineage>
        <taxon>Eukaryota</taxon>
        <taxon>Metazoa</taxon>
        <taxon>Spiralia</taxon>
        <taxon>Lophotrochozoa</taxon>
        <taxon>Mollusca</taxon>
        <taxon>Gastropoda</taxon>
        <taxon>Heterobranchia</taxon>
        <taxon>Euthyneura</taxon>
        <taxon>Panpulmonata</taxon>
        <taxon>Eupulmonata</taxon>
        <taxon>Stylommatophora</taxon>
        <taxon>Helicina</taxon>
        <taxon>Arionoidea</taxon>
        <taxon>Arionidae</taxon>
        <taxon>Arion</taxon>
    </lineage>
</organism>
<name>A0A0B6XV52_9EUPU</name>
<dbReference type="PANTHER" id="PTHR15154">
    <property type="entry name" value="HAMARTIN"/>
    <property type="match status" value="1"/>
</dbReference>
<dbReference type="GO" id="GO:0051726">
    <property type="term" value="P:regulation of cell cycle"/>
    <property type="evidence" value="ECO:0007669"/>
    <property type="project" value="TreeGrafter"/>
</dbReference>
<dbReference type="Pfam" id="PF04388">
    <property type="entry name" value="Hamartin"/>
    <property type="match status" value="1"/>
</dbReference>
<dbReference type="GO" id="GO:0032007">
    <property type="term" value="P:negative regulation of TOR signaling"/>
    <property type="evidence" value="ECO:0007669"/>
    <property type="project" value="TreeGrafter"/>
</dbReference>
<gene>
    <name evidence="1" type="primary">ORF2261</name>
</gene>
<dbReference type="GO" id="GO:0008285">
    <property type="term" value="P:negative regulation of cell population proliferation"/>
    <property type="evidence" value="ECO:0007669"/>
    <property type="project" value="TreeGrafter"/>
</dbReference>
<dbReference type="InterPro" id="IPR007483">
    <property type="entry name" value="Hamartin"/>
</dbReference>
<feature type="non-terminal residue" evidence="1">
    <location>
        <position position="1"/>
    </location>
</feature>
<proteinExistence type="predicted"/>
<accession>A0A0B6XV52</accession>